<dbReference type="GO" id="GO:0004789">
    <property type="term" value="F:thiamine-phosphate diphosphorylase activity"/>
    <property type="evidence" value="ECO:0007669"/>
    <property type="project" value="UniProtKB-UniRule"/>
</dbReference>
<comment type="catalytic activity">
    <reaction evidence="7 9 10">
        <text>2-(2-carboxy-4-methylthiazol-5-yl)ethyl phosphate + 4-amino-2-methyl-5-(diphosphooxymethyl)pyrimidine + 2 H(+) = thiamine phosphate + CO2 + diphosphate</text>
        <dbReference type="Rhea" id="RHEA:47848"/>
        <dbReference type="ChEBI" id="CHEBI:15378"/>
        <dbReference type="ChEBI" id="CHEBI:16526"/>
        <dbReference type="ChEBI" id="CHEBI:33019"/>
        <dbReference type="ChEBI" id="CHEBI:37575"/>
        <dbReference type="ChEBI" id="CHEBI:57841"/>
        <dbReference type="ChEBI" id="CHEBI:62890"/>
        <dbReference type="EC" id="2.5.1.3"/>
    </reaction>
</comment>
<evidence type="ECO:0000313" key="13">
    <source>
        <dbReference type="EMBL" id="QJD28708.1"/>
    </source>
</evidence>
<comment type="pathway">
    <text evidence="1 9 11">Cofactor biosynthesis; thiamine diphosphate biosynthesis; thiamine phosphate from 4-amino-2-methyl-5-diphosphomethylpyrimidine and 4-methyl-5-(2-phosphoethyl)-thiazole: step 1/1.</text>
</comment>
<comment type="similarity">
    <text evidence="9 10">Belongs to the thiamine-phosphate synthase family.</text>
</comment>
<evidence type="ECO:0000256" key="3">
    <source>
        <dbReference type="ARBA" id="ARBA00022723"/>
    </source>
</evidence>
<dbReference type="GO" id="GO:0000287">
    <property type="term" value="F:magnesium ion binding"/>
    <property type="evidence" value="ECO:0007669"/>
    <property type="project" value="UniProtKB-UniRule"/>
</dbReference>
<evidence type="ECO:0000256" key="7">
    <source>
        <dbReference type="ARBA" id="ARBA00047851"/>
    </source>
</evidence>
<protein>
    <recommendedName>
        <fullName evidence="9">Thiamine-phosphate synthase</fullName>
        <shortName evidence="9">TP synthase</shortName>
        <shortName evidence="9">TPS</shortName>
        <ecNumber evidence="9">2.5.1.3</ecNumber>
    </recommendedName>
    <alternativeName>
        <fullName evidence="9">Thiamine-phosphate pyrophosphorylase</fullName>
        <shortName evidence="9">TMP pyrophosphorylase</shortName>
        <shortName evidence="9">TMP-PPase</shortName>
    </alternativeName>
</protein>
<dbReference type="PANTHER" id="PTHR20857">
    <property type="entry name" value="THIAMINE-PHOSPHATE PYROPHOSPHORYLASE"/>
    <property type="match status" value="1"/>
</dbReference>
<feature type="binding site" evidence="9">
    <location>
        <position position="112"/>
    </location>
    <ligand>
        <name>4-amino-2-methyl-5-(diphosphooxymethyl)pyrimidine</name>
        <dbReference type="ChEBI" id="CHEBI:57841"/>
    </ligand>
</feature>
<dbReference type="EC" id="2.5.1.3" evidence="9"/>
<keyword evidence="2 9" id="KW-0808">Transferase</keyword>
<keyword evidence="14" id="KW-1185">Reference proteome</keyword>
<dbReference type="InterPro" id="IPR034291">
    <property type="entry name" value="TMP_synthase"/>
</dbReference>
<dbReference type="GO" id="GO:0009229">
    <property type="term" value="P:thiamine diphosphate biosynthetic process"/>
    <property type="evidence" value="ECO:0007669"/>
    <property type="project" value="UniProtKB-UniRule"/>
</dbReference>
<feature type="binding site" evidence="9">
    <location>
        <position position="169"/>
    </location>
    <ligand>
        <name>2-[(2R,5Z)-2-carboxy-4-methylthiazol-5(2H)-ylidene]ethyl phosphate</name>
        <dbReference type="ChEBI" id="CHEBI:62899"/>
    </ligand>
</feature>
<dbReference type="Gene3D" id="3.20.20.70">
    <property type="entry name" value="Aldolase class I"/>
    <property type="match status" value="1"/>
</dbReference>
<keyword evidence="3 9" id="KW-0479">Metal-binding</keyword>
<feature type="domain" description="Thiamine phosphate synthase/TenI" evidence="12">
    <location>
        <begin position="12"/>
        <end position="192"/>
    </location>
</feature>
<dbReference type="UniPathway" id="UPA00060">
    <property type="reaction ID" value="UER00141"/>
</dbReference>
<feature type="binding site" evidence="9">
    <location>
        <begin position="41"/>
        <end position="45"/>
    </location>
    <ligand>
        <name>4-amino-2-methyl-5-(diphosphooxymethyl)pyrimidine</name>
        <dbReference type="ChEBI" id="CHEBI:57841"/>
    </ligand>
</feature>
<keyword evidence="5 9" id="KW-0784">Thiamine biosynthesis</keyword>
<dbReference type="InterPro" id="IPR022998">
    <property type="entry name" value="ThiamineP_synth_TenI"/>
</dbReference>
<reference evidence="14" key="1">
    <citation type="submission" date="2019-12" db="EMBL/GenBank/DDBJ databases">
        <authorList>
            <person name="Awala S.I."/>
            <person name="Rhee S.K."/>
        </authorList>
    </citation>
    <scope>NUCLEOTIDE SEQUENCE [LARGE SCALE GENOMIC DNA]</scope>
    <source>
        <strain evidence="14">IM1</strain>
    </source>
</reference>
<feature type="binding site" evidence="9">
    <location>
        <begin position="139"/>
        <end position="141"/>
    </location>
    <ligand>
        <name>2-[(2R,5Z)-2-carboxy-4-methylthiazol-5(2H)-ylidene]ethyl phosphate</name>
        <dbReference type="ChEBI" id="CHEBI:62899"/>
    </ligand>
</feature>
<sequence>MPMPIPFPPKGLYVITPDRLRGEALLAAVESAVFGGAAVVQYRPKSGSAKDHLAEGERLRKSCRAAGVPLIINDSARLAANIGADGVHLGKDDGAVATARSVLGHRAIVGVSCYDSLERALRAEAEGADYVAFGAFFPSATKPGAPRARLETLREARTRLNIPIVAIGGIDATNATQAIDAGADLVAVIEAVFGASDVARAALALRSLFPSPPKR</sequence>
<dbReference type="KEGG" id="metu:GNH96_01135"/>
<evidence type="ECO:0000256" key="9">
    <source>
        <dbReference type="HAMAP-Rule" id="MF_00097"/>
    </source>
</evidence>
<dbReference type="PANTHER" id="PTHR20857:SF15">
    <property type="entry name" value="THIAMINE-PHOSPHATE SYNTHASE"/>
    <property type="match status" value="1"/>
</dbReference>
<proteinExistence type="inferred from homology"/>
<dbReference type="EMBL" id="CP046565">
    <property type="protein sequence ID" value="QJD28708.1"/>
    <property type="molecule type" value="Genomic_DNA"/>
</dbReference>
<dbReference type="Proteomes" id="UP000503004">
    <property type="component" value="Chromosome"/>
</dbReference>
<dbReference type="SUPFAM" id="SSF51391">
    <property type="entry name" value="Thiamin phosphate synthase"/>
    <property type="match status" value="1"/>
</dbReference>
<dbReference type="InterPro" id="IPR013785">
    <property type="entry name" value="Aldolase_TIM"/>
</dbReference>
<evidence type="ECO:0000256" key="4">
    <source>
        <dbReference type="ARBA" id="ARBA00022842"/>
    </source>
</evidence>
<evidence type="ECO:0000256" key="8">
    <source>
        <dbReference type="ARBA" id="ARBA00047883"/>
    </source>
</evidence>
<dbReference type="GO" id="GO:0005737">
    <property type="term" value="C:cytoplasm"/>
    <property type="evidence" value="ECO:0007669"/>
    <property type="project" value="TreeGrafter"/>
</dbReference>
<feature type="binding site" evidence="9">
    <location>
        <position position="73"/>
    </location>
    <ligand>
        <name>4-amino-2-methyl-5-(diphosphooxymethyl)pyrimidine</name>
        <dbReference type="ChEBI" id="CHEBI:57841"/>
    </ligand>
</feature>
<evidence type="ECO:0000256" key="10">
    <source>
        <dbReference type="RuleBase" id="RU003826"/>
    </source>
</evidence>
<dbReference type="GO" id="GO:0009228">
    <property type="term" value="P:thiamine biosynthetic process"/>
    <property type="evidence" value="ECO:0007669"/>
    <property type="project" value="UniProtKB-KW"/>
</dbReference>
<dbReference type="InterPro" id="IPR036206">
    <property type="entry name" value="ThiamineP_synth_sf"/>
</dbReference>
<dbReference type="AlphaFoldDB" id="A0A858Q4G8"/>
<dbReference type="CDD" id="cd00564">
    <property type="entry name" value="TMP_TenI"/>
    <property type="match status" value="1"/>
</dbReference>
<comment type="catalytic activity">
    <reaction evidence="8 9 10">
        <text>2-[(2R,5Z)-2-carboxy-4-methylthiazol-5(2H)-ylidene]ethyl phosphate + 4-amino-2-methyl-5-(diphosphooxymethyl)pyrimidine + 2 H(+) = thiamine phosphate + CO2 + diphosphate</text>
        <dbReference type="Rhea" id="RHEA:47844"/>
        <dbReference type="ChEBI" id="CHEBI:15378"/>
        <dbReference type="ChEBI" id="CHEBI:16526"/>
        <dbReference type="ChEBI" id="CHEBI:33019"/>
        <dbReference type="ChEBI" id="CHEBI:37575"/>
        <dbReference type="ChEBI" id="CHEBI:57841"/>
        <dbReference type="ChEBI" id="CHEBI:62899"/>
        <dbReference type="EC" id="2.5.1.3"/>
    </reaction>
</comment>
<keyword evidence="4 9" id="KW-0460">Magnesium</keyword>
<evidence type="ECO:0000256" key="2">
    <source>
        <dbReference type="ARBA" id="ARBA00022679"/>
    </source>
</evidence>
<evidence type="ECO:0000256" key="1">
    <source>
        <dbReference type="ARBA" id="ARBA00005165"/>
    </source>
</evidence>
<comment type="function">
    <text evidence="9">Condenses 4-methyl-5-(beta-hydroxyethyl)thiazole monophosphate (THZ-P) and 2-methyl-4-amino-5-hydroxymethyl pyrimidine pyrophosphate (HMP-PP) to form thiamine monophosphate (TMP).</text>
</comment>
<evidence type="ECO:0000259" key="12">
    <source>
        <dbReference type="Pfam" id="PF02581"/>
    </source>
</evidence>
<evidence type="ECO:0000256" key="5">
    <source>
        <dbReference type="ARBA" id="ARBA00022977"/>
    </source>
</evidence>
<name>A0A858Q4G8_9GAMM</name>
<gene>
    <name evidence="9" type="primary">thiE</name>
    <name evidence="13" type="ORF">GNH96_01135</name>
</gene>
<dbReference type="RefSeq" id="WP_169601516.1">
    <property type="nucleotide sequence ID" value="NZ_CP046565.1"/>
</dbReference>
<accession>A0A858Q4G8</accession>
<dbReference type="Pfam" id="PF02581">
    <property type="entry name" value="TMP-TENI"/>
    <property type="match status" value="1"/>
</dbReference>
<dbReference type="HAMAP" id="MF_00097">
    <property type="entry name" value="TMP_synthase"/>
    <property type="match status" value="1"/>
</dbReference>
<comment type="cofactor">
    <cofactor evidence="9">
        <name>Mg(2+)</name>
        <dbReference type="ChEBI" id="CHEBI:18420"/>
    </cofactor>
    <text evidence="9">Binds 1 Mg(2+) ion per subunit.</text>
</comment>
<evidence type="ECO:0000313" key="14">
    <source>
        <dbReference type="Proteomes" id="UP000503004"/>
    </source>
</evidence>
<evidence type="ECO:0000256" key="11">
    <source>
        <dbReference type="RuleBase" id="RU004253"/>
    </source>
</evidence>
<comment type="catalytic activity">
    <reaction evidence="6 9 10">
        <text>4-methyl-5-(2-phosphooxyethyl)-thiazole + 4-amino-2-methyl-5-(diphosphooxymethyl)pyrimidine + H(+) = thiamine phosphate + diphosphate</text>
        <dbReference type="Rhea" id="RHEA:22328"/>
        <dbReference type="ChEBI" id="CHEBI:15378"/>
        <dbReference type="ChEBI" id="CHEBI:33019"/>
        <dbReference type="ChEBI" id="CHEBI:37575"/>
        <dbReference type="ChEBI" id="CHEBI:57841"/>
        <dbReference type="ChEBI" id="CHEBI:58296"/>
        <dbReference type="EC" id="2.5.1.3"/>
    </reaction>
</comment>
<dbReference type="NCBIfam" id="TIGR00693">
    <property type="entry name" value="thiE"/>
    <property type="match status" value="1"/>
</dbReference>
<comment type="caution">
    <text evidence="9">Lacks conserved residue(s) required for the propagation of feature annotation.</text>
</comment>
<evidence type="ECO:0000256" key="6">
    <source>
        <dbReference type="ARBA" id="ARBA00047334"/>
    </source>
</evidence>
<feature type="binding site" evidence="9">
    <location>
        <position position="142"/>
    </location>
    <ligand>
        <name>4-amino-2-methyl-5-(diphosphooxymethyl)pyrimidine</name>
        <dbReference type="ChEBI" id="CHEBI:57841"/>
    </ligand>
</feature>
<feature type="binding site" evidence="9">
    <location>
        <position position="93"/>
    </location>
    <ligand>
        <name>Mg(2+)</name>
        <dbReference type="ChEBI" id="CHEBI:18420"/>
    </ligand>
</feature>
<organism evidence="13 14">
    <name type="scientific">Methylococcus geothermalis</name>
    <dbReference type="NCBI Taxonomy" id="2681310"/>
    <lineage>
        <taxon>Bacteria</taxon>
        <taxon>Pseudomonadati</taxon>
        <taxon>Pseudomonadota</taxon>
        <taxon>Gammaproteobacteria</taxon>
        <taxon>Methylococcales</taxon>
        <taxon>Methylococcaceae</taxon>
        <taxon>Methylococcus</taxon>
    </lineage>
</organism>
<feature type="binding site" evidence="9">
    <location>
        <position position="74"/>
    </location>
    <ligand>
        <name>Mg(2+)</name>
        <dbReference type="ChEBI" id="CHEBI:18420"/>
    </ligand>
</feature>